<keyword evidence="5" id="KW-0423">Lactose metabolism</keyword>
<dbReference type="RefSeq" id="WP_114206392.1">
    <property type="nucleotide sequence ID" value="NZ_CP030840.1"/>
</dbReference>
<sequence length="339" mass="36879">MSTIPSITPGKLAGLRALSDERGVIAAAAMDQRGSLKKSLAKEKGVSDLPDSALVEFKELVTEVLTKHASAILLDPEFGLPASHRRNGKGLLLAYEKTGYDAATPGRLPDLLDLWSVRRLKEAGADAIKILLYYTPFEKSAVNDHKHAWTERIGDECIAHDIPFFLELVGYDAHGGDEKSVEFAKKKPDIVSGSMAEFGKAKYNVDVLKVEVPVQMEFVHGTKAFKGEAAYTRAEALEHFRDAALNTHKPFIYLSAGVSNPVFIETLELAAESGTTFNGVLCGRATWKDGIPIFAKQGPKAFEDWLNTKGVENINNVNEALKSAHSWFDKVGVGAEVPA</sequence>
<dbReference type="HAMAP" id="MF_00734">
    <property type="entry name" value="LacD"/>
    <property type="match status" value="1"/>
</dbReference>
<evidence type="ECO:0000313" key="8">
    <source>
        <dbReference type="Proteomes" id="UP000253606"/>
    </source>
</evidence>
<dbReference type="Proteomes" id="UP000253606">
    <property type="component" value="Chromosome"/>
</dbReference>
<organism evidence="7 8">
    <name type="scientific">Acidisarcina polymorpha</name>
    <dbReference type="NCBI Taxonomy" id="2211140"/>
    <lineage>
        <taxon>Bacteria</taxon>
        <taxon>Pseudomonadati</taxon>
        <taxon>Acidobacteriota</taxon>
        <taxon>Terriglobia</taxon>
        <taxon>Terriglobales</taxon>
        <taxon>Acidobacteriaceae</taxon>
        <taxon>Acidisarcina</taxon>
    </lineage>
</organism>
<dbReference type="UniPathway" id="UPA00704">
    <property type="reaction ID" value="UER00716"/>
</dbReference>
<accession>A0A2Z5FWP8</accession>
<protein>
    <recommendedName>
        <fullName evidence="4">tagatose-bisphosphate aldolase</fullName>
        <ecNumber evidence="4">4.1.2.40</ecNumber>
    </recommendedName>
</protein>
<proteinExistence type="inferred from homology"/>
<gene>
    <name evidence="7" type="ORF">ACPOL_1490</name>
</gene>
<dbReference type="GO" id="GO:0061595">
    <property type="term" value="F:6-deoxy-6-sulfofructose-1-phosphate aldolase activity"/>
    <property type="evidence" value="ECO:0007669"/>
    <property type="project" value="TreeGrafter"/>
</dbReference>
<comment type="similarity">
    <text evidence="3">Belongs to the aldolase LacD family.</text>
</comment>
<keyword evidence="6" id="KW-0456">Lyase</keyword>
<dbReference type="EC" id="4.1.2.40" evidence="4"/>
<dbReference type="SMART" id="SM01133">
    <property type="entry name" value="DeoC"/>
    <property type="match status" value="1"/>
</dbReference>
<dbReference type="GO" id="GO:0019512">
    <property type="term" value="P:lactose catabolic process via tagatose-6-phosphate"/>
    <property type="evidence" value="ECO:0007669"/>
    <property type="project" value="InterPro"/>
</dbReference>
<dbReference type="PANTHER" id="PTHR39340">
    <property type="entry name" value="SULFOFRUCTOSEPHOSPHATE ALDOLASE"/>
    <property type="match status" value="1"/>
</dbReference>
<evidence type="ECO:0000256" key="1">
    <source>
        <dbReference type="ARBA" id="ARBA00000567"/>
    </source>
</evidence>
<evidence type="ECO:0000256" key="3">
    <source>
        <dbReference type="ARBA" id="ARBA00008679"/>
    </source>
</evidence>
<dbReference type="NCBIfam" id="NF009498">
    <property type="entry name" value="PRK12858.1"/>
    <property type="match status" value="1"/>
</dbReference>
<evidence type="ECO:0000256" key="6">
    <source>
        <dbReference type="ARBA" id="ARBA00023239"/>
    </source>
</evidence>
<reference evidence="7 8" key="1">
    <citation type="journal article" date="2018" name="Front. Microbiol.">
        <title>Hydrolytic Capabilities as a Key to Environmental Success: Chitinolytic and Cellulolytic Acidobacteria From Acidic Sub-arctic Soils and Boreal Peatlands.</title>
        <authorList>
            <person name="Belova S.E."/>
            <person name="Ravin N.V."/>
            <person name="Pankratov T.A."/>
            <person name="Rakitin A.L."/>
            <person name="Ivanova A.A."/>
            <person name="Beletsky A.V."/>
            <person name="Mardanov A.V."/>
            <person name="Sinninghe Damste J.S."/>
            <person name="Dedysh S.N."/>
        </authorList>
    </citation>
    <scope>NUCLEOTIDE SEQUENCE [LARGE SCALE GENOMIC DNA]</scope>
    <source>
        <strain evidence="7 8">SBC82</strain>
    </source>
</reference>
<dbReference type="InterPro" id="IPR013785">
    <property type="entry name" value="Aldolase_TIM"/>
</dbReference>
<evidence type="ECO:0000256" key="5">
    <source>
        <dbReference type="ARBA" id="ARBA00022736"/>
    </source>
</evidence>
<evidence type="ECO:0000256" key="4">
    <source>
        <dbReference type="ARBA" id="ARBA00012905"/>
    </source>
</evidence>
<evidence type="ECO:0000256" key="2">
    <source>
        <dbReference type="ARBA" id="ARBA00005191"/>
    </source>
</evidence>
<dbReference type="KEGG" id="abas:ACPOL_1490"/>
<dbReference type="AlphaFoldDB" id="A0A2Z5FWP8"/>
<dbReference type="InterPro" id="IPR050552">
    <property type="entry name" value="LacD_aldolase"/>
</dbReference>
<dbReference type="InterPro" id="IPR002915">
    <property type="entry name" value="DeoC/FbaB/LacD_aldolase"/>
</dbReference>
<evidence type="ECO:0000313" key="7">
    <source>
        <dbReference type="EMBL" id="AXC10836.1"/>
    </source>
</evidence>
<dbReference type="GO" id="GO:0009024">
    <property type="term" value="F:tagatose-6-phosphate kinase activity"/>
    <property type="evidence" value="ECO:0007669"/>
    <property type="project" value="InterPro"/>
</dbReference>
<dbReference type="Pfam" id="PF01791">
    <property type="entry name" value="DeoC"/>
    <property type="match status" value="1"/>
</dbReference>
<dbReference type="SUPFAM" id="SSF51569">
    <property type="entry name" value="Aldolase"/>
    <property type="match status" value="1"/>
</dbReference>
<dbReference type="GO" id="GO:0009025">
    <property type="term" value="F:tagatose-bisphosphate aldolase activity"/>
    <property type="evidence" value="ECO:0007669"/>
    <property type="project" value="UniProtKB-EC"/>
</dbReference>
<keyword evidence="8" id="KW-1185">Reference proteome</keyword>
<dbReference type="PANTHER" id="PTHR39340:SF1">
    <property type="entry name" value="SULFOFRUCTOSEPHOSPHATE ALDOLASE"/>
    <property type="match status" value="1"/>
</dbReference>
<dbReference type="InterPro" id="IPR005927">
    <property type="entry name" value="Tag_1.6-dipho_adolase"/>
</dbReference>
<comment type="catalytic activity">
    <reaction evidence="1">
        <text>D-tagatofuranose 1,6-bisphosphate = D-glyceraldehyde 3-phosphate + dihydroxyacetone phosphate</text>
        <dbReference type="Rhea" id="RHEA:22948"/>
        <dbReference type="ChEBI" id="CHEBI:57642"/>
        <dbReference type="ChEBI" id="CHEBI:58694"/>
        <dbReference type="ChEBI" id="CHEBI:59776"/>
        <dbReference type="EC" id="4.1.2.40"/>
    </reaction>
</comment>
<dbReference type="Gene3D" id="3.20.20.70">
    <property type="entry name" value="Aldolase class I"/>
    <property type="match status" value="1"/>
</dbReference>
<dbReference type="EMBL" id="CP030840">
    <property type="protein sequence ID" value="AXC10836.1"/>
    <property type="molecule type" value="Genomic_DNA"/>
</dbReference>
<dbReference type="GO" id="GO:2001059">
    <property type="term" value="P:D-tagatose 6-phosphate catabolic process"/>
    <property type="evidence" value="ECO:0007669"/>
    <property type="project" value="UniProtKB-UniPathway"/>
</dbReference>
<comment type="pathway">
    <text evidence="2">Carbohydrate metabolism; D-tagatose 6-phosphate degradation; D-glyceraldehyde 3-phosphate and glycerone phosphate from D-tagatose 6-phosphate: step 2/2.</text>
</comment>
<dbReference type="GO" id="GO:1902777">
    <property type="term" value="P:6-sulfoquinovose(1-) catabolic process"/>
    <property type="evidence" value="ECO:0007669"/>
    <property type="project" value="TreeGrafter"/>
</dbReference>
<name>A0A2Z5FWP8_9BACT</name>
<dbReference type="OrthoDB" id="106309at2"/>